<reference evidence="3" key="2">
    <citation type="submission" date="2015-04" db="EMBL/GenBank/DDBJ databases">
        <title>A butyrogenic pathway from the amino acid lysine in a human gut commensal.</title>
        <authorList>
            <person name="de Vos W.M."/>
            <person name="Bui N.T.P."/>
            <person name="Plugge C.M."/>
            <person name="Ritari J."/>
        </authorList>
    </citation>
    <scope>NUCLEOTIDE SEQUENCE [LARGE SCALE GENOMIC DNA]</scope>
    <source>
        <strain evidence="3">AF211</strain>
    </source>
</reference>
<keyword evidence="3" id="KW-1185">Reference proteome</keyword>
<dbReference type="KEGG" id="ibu:IB211_02793"/>
<evidence type="ECO:0000256" key="1">
    <source>
        <dbReference type="SAM" id="MobiDB-lite"/>
    </source>
</evidence>
<proteinExistence type="predicted"/>
<evidence type="ECO:0000313" key="2">
    <source>
        <dbReference type="EMBL" id="ALP95184.1"/>
    </source>
</evidence>
<feature type="region of interest" description="Disordered" evidence="1">
    <location>
        <begin position="1"/>
        <end position="27"/>
    </location>
</feature>
<accession>A0A0S2W870</accession>
<organism evidence="2 3">
    <name type="scientific">Intestinimonas butyriciproducens</name>
    <dbReference type="NCBI Taxonomy" id="1297617"/>
    <lineage>
        <taxon>Bacteria</taxon>
        <taxon>Bacillati</taxon>
        <taxon>Bacillota</taxon>
        <taxon>Clostridia</taxon>
        <taxon>Eubacteriales</taxon>
        <taxon>Intestinimonas</taxon>
    </lineage>
</organism>
<sequence>MNNTATATAKEIVRRSAPAAPSSAGRMTRRVGNTTYRVTLHFKENGKEDMNDKIKRLIKMGCEG</sequence>
<reference evidence="2 3" key="1">
    <citation type="journal article" date="2015" name="Nat. Commun.">
        <title>Production of butyrate from lysine and the Amadori product fructoselysine by a human gut commensal.</title>
        <authorList>
            <person name="Bui T.P."/>
            <person name="Ritari J."/>
            <person name="Boeren S."/>
            <person name="de Waard P."/>
            <person name="Plugge C.M."/>
            <person name="de Vos W.M."/>
        </authorList>
    </citation>
    <scope>NUCLEOTIDE SEQUENCE [LARGE SCALE GENOMIC DNA]</scope>
    <source>
        <strain evidence="2 3">AF211</strain>
    </source>
</reference>
<evidence type="ECO:0008006" key="4">
    <source>
        <dbReference type="Google" id="ProtNLM"/>
    </source>
</evidence>
<dbReference type="InterPro" id="IPR026990">
    <property type="entry name" value="TnpW"/>
</dbReference>
<gene>
    <name evidence="2" type="ORF">IB211_02793</name>
</gene>
<dbReference type="STRING" id="1297617.IB211_02793"/>
<dbReference type="Pfam" id="PF14202">
    <property type="entry name" value="TnpW"/>
    <property type="match status" value="1"/>
</dbReference>
<dbReference type="RefSeq" id="WP_058118373.1">
    <property type="nucleotide sequence ID" value="NZ_CALICV010000132.1"/>
</dbReference>
<dbReference type="Proteomes" id="UP000064844">
    <property type="component" value="Chromosome"/>
</dbReference>
<protein>
    <recommendedName>
        <fullName evidence="4">Transposon-encoded protein TnpW</fullName>
    </recommendedName>
</protein>
<name>A0A0S2W870_9FIRM</name>
<dbReference type="EMBL" id="CP011307">
    <property type="protein sequence ID" value="ALP95184.1"/>
    <property type="molecule type" value="Genomic_DNA"/>
</dbReference>
<dbReference type="AlphaFoldDB" id="A0A0S2W870"/>
<evidence type="ECO:0000313" key="3">
    <source>
        <dbReference type="Proteomes" id="UP000064844"/>
    </source>
</evidence>